<organism evidence="1 2">
    <name type="scientific">Colletotrichum truncatum</name>
    <name type="common">Anthracnose fungus</name>
    <name type="synonym">Colletotrichum capsici</name>
    <dbReference type="NCBI Taxonomy" id="5467"/>
    <lineage>
        <taxon>Eukaryota</taxon>
        <taxon>Fungi</taxon>
        <taxon>Dikarya</taxon>
        <taxon>Ascomycota</taxon>
        <taxon>Pezizomycotina</taxon>
        <taxon>Sordariomycetes</taxon>
        <taxon>Hypocreomycetidae</taxon>
        <taxon>Glomerellales</taxon>
        <taxon>Glomerellaceae</taxon>
        <taxon>Colletotrichum</taxon>
        <taxon>Colletotrichum truncatum species complex</taxon>
    </lineage>
</organism>
<dbReference type="EMBL" id="VUJX02000017">
    <property type="protein sequence ID" value="KAL0929407.1"/>
    <property type="molecule type" value="Genomic_DNA"/>
</dbReference>
<accession>A0ACC3YC42</accession>
<reference evidence="1 2" key="1">
    <citation type="journal article" date="2020" name="Phytopathology">
        <title>Genome Sequence Resources of Colletotrichum truncatum, C. plurivorum, C. musicola, and C. sojae: Four Species Pathogenic to Soybean (Glycine max).</title>
        <authorList>
            <person name="Rogerio F."/>
            <person name="Boufleur T.R."/>
            <person name="Ciampi-Guillardi M."/>
            <person name="Sukno S.A."/>
            <person name="Thon M.R."/>
            <person name="Massola Junior N.S."/>
            <person name="Baroncelli R."/>
        </authorList>
    </citation>
    <scope>NUCLEOTIDE SEQUENCE [LARGE SCALE GENOMIC DNA]</scope>
    <source>
        <strain evidence="1 2">CMES1059</strain>
    </source>
</reference>
<evidence type="ECO:0000313" key="1">
    <source>
        <dbReference type="EMBL" id="KAL0929407.1"/>
    </source>
</evidence>
<sequence length="104" mass="10815">MSGAVEINAQPCSKAFLDAFHADGQLPVVKPNGILFKFTFDGPDGPENQLCPLDRNLAGIPSELSINIGNPGPQGVNRSGCVFLAGLNGLSFPFRGQVGFAAAE</sequence>
<keyword evidence="2" id="KW-1185">Reference proteome</keyword>
<protein>
    <submittedName>
        <fullName evidence="1">Uncharacterized protein</fullName>
    </submittedName>
</protein>
<name>A0ACC3YC42_COLTU</name>
<evidence type="ECO:0000313" key="2">
    <source>
        <dbReference type="Proteomes" id="UP000805649"/>
    </source>
</evidence>
<proteinExistence type="predicted"/>
<dbReference type="Proteomes" id="UP000805649">
    <property type="component" value="Unassembled WGS sequence"/>
</dbReference>
<gene>
    <name evidence="1" type="ORF">CTRU02_215573</name>
</gene>
<comment type="caution">
    <text evidence="1">The sequence shown here is derived from an EMBL/GenBank/DDBJ whole genome shotgun (WGS) entry which is preliminary data.</text>
</comment>